<evidence type="ECO:0000256" key="2">
    <source>
        <dbReference type="ARBA" id="ARBA00022603"/>
    </source>
</evidence>
<accession>A0A0C5WHV1</accession>
<dbReference type="InterPro" id="IPR007158">
    <property type="entry name" value="TrmY"/>
</dbReference>
<dbReference type="GO" id="GO:0008175">
    <property type="term" value="F:tRNA methyltransferase activity"/>
    <property type="evidence" value="ECO:0007669"/>
    <property type="project" value="InterPro"/>
</dbReference>
<evidence type="ECO:0000256" key="3">
    <source>
        <dbReference type="ARBA" id="ARBA00022679"/>
    </source>
</evidence>
<dbReference type="PANTHER" id="PTHR40703:SF1">
    <property type="entry name" value="TRNA (PSEUDOURIDINE(54)-N(1))-METHYLTRANSFERASE"/>
    <property type="match status" value="1"/>
</dbReference>
<dbReference type="PATRIC" id="fig|658445.3.peg.775"/>
<sequence length="198" mass="22213">MRAFVLRARSAPTDSQQLLASVGQEAHTEILAHTLMNSIFVAQSHREDVIVHLVLESTQDYSRTVTFVANEMTNIGGFHEQALLKKVAKALDASVGMTKEQERQVEPGITVRTLSFEKLVKELAEDYQLYMMDKKGTSIREQAFSGNSCFLLTDHIPMPKKTFKSLERLGTQKLSLGPKMIFASQCVVLIHNELDLCE</sequence>
<dbReference type="EC" id="2.1.1.-" evidence="5"/>
<comment type="caution">
    <text evidence="5">Lacks conserved residue(s) required for the propagation of feature annotation.</text>
</comment>
<keyword evidence="4 5" id="KW-0949">S-adenosyl-L-methionine</keyword>
<keyword evidence="1 5" id="KW-0963">Cytoplasm</keyword>
<organism evidence="6 7">
    <name type="scientific">Photobacterium gaetbulicola Gung47</name>
    <dbReference type="NCBI Taxonomy" id="658445"/>
    <lineage>
        <taxon>Bacteria</taxon>
        <taxon>Pseudomonadati</taxon>
        <taxon>Pseudomonadota</taxon>
        <taxon>Gammaproteobacteria</taxon>
        <taxon>Vibrionales</taxon>
        <taxon>Vibrionaceae</taxon>
        <taxon>Photobacterium</taxon>
    </lineage>
</organism>
<dbReference type="GO" id="GO:0008757">
    <property type="term" value="F:S-adenosylmethionine-dependent methyltransferase activity"/>
    <property type="evidence" value="ECO:0007669"/>
    <property type="project" value="UniProtKB-UniRule"/>
</dbReference>
<feature type="binding site" evidence="5">
    <location>
        <position position="186"/>
    </location>
    <ligand>
        <name>S-adenosyl-L-methionine</name>
        <dbReference type="ChEBI" id="CHEBI:59789"/>
    </ligand>
</feature>
<dbReference type="NCBIfam" id="NF002560">
    <property type="entry name" value="PRK02135.1"/>
    <property type="match status" value="1"/>
</dbReference>
<dbReference type="GO" id="GO:0005737">
    <property type="term" value="C:cytoplasm"/>
    <property type="evidence" value="ECO:0007669"/>
    <property type="project" value="UniProtKB-SubCell"/>
</dbReference>
<dbReference type="OrthoDB" id="6019967at2"/>
<dbReference type="PANTHER" id="PTHR40703">
    <property type="entry name" value="TRNA (PSEUDOURIDINE(54)-N(1))-METHYLTRANSFERASE"/>
    <property type="match status" value="1"/>
</dbReference>
<dbReference type="STRING" id="658445.H744_1c0712"/>
<dbReference type="EMBL" id="CP005973">
    <property type="protein sequence ID" value="AJR05737.1"/>
    <property type="molecule type" value="Genomic_DNA"/>
</dbReference>
<evidence type="ECO:0000256" key="1">
    <source>
        <dbReference type="ARBA" id="ARBA00022490"/>
    </source>
</evidence>
<evidence type="ECO:0000256" key="4">
    <source>
        <dbReference type="ARBA" id="ARBA00022691"/>
    </source>
</evidence>
<dbReference type="InterPro" id="IPR029028">
    <property type="entry name" value="Alpha/beta_knot_MTases"/>
</dbReference>
<comment type="subcellular location">
    <subcellularLocation>
        <location evidence="5">Cytoplasm</location>
    </subcellularLocation>
</comment>
<dbReference type="GO" id="GO:0030488">
    <property type="term" value="P:tRNA methylation"/>
    <property type="evidence" value="ECO:0007669"/>
    <property type="project" value="TreeGrafter"/>
</dbReference>
<protein>
    <recommendedName>
        <fullName evidence="5">Putative pseudouridine methyltransferase</fullName>
        <ecNumber evidence="5">2.1.1.-</ecNumber>
    </recommendedName>
</protein>
<name>A0A0C5WHV1_9GAMM</name>
<dbReference type="HOGENOM" id="CLU_107018_0_0_6"/>
<evidence type="ECO:0000256" key="5">
    <source>
        <dbReference type="HAMAP-Rule" id="MF_00587"/>
    </source>
</evidence>
<keyword evidence="7" id="KW-1185">Reference proteome</keyword>
<evidence type="ECO:0000313" key="7">
    <source>
        <dbReference type="Proteomes" id="UP000032303"/>
    </source>
</evidence>
<dbReference type="KEGG" id="pgb:H744_1c0712"/>
<dbReference type="AlphaFoldDB" id="A0A0C5WHV1"/>
<dbReference type="CDD" id="cd18087">
    <property type="entry name" value="TrmY-like"/>
    <property type="match status" value="1"/>
</dbReference>
<evidence type="ECO:0000313" key="6">
    <source>
        <dbReference type="EMBL" id="AJR05737.1"/>
    </source>
</evidence>
<proteinExistence type="inferred from homology"/>
<comment type="similarity">
    <text evidence="5">Belongs to the methyltransferase superfamily. TrmY family.</text>
</comment>
<keyword evidence="2 5" id="KW-0489">Methyltransferase</keyword>
<gene>
    <name evidence="6" type="ORF">H744_1c0712</name>
</gene>
<dbReference type="InterPro" id="IPR029026">
    <property type="entry name" value="tRNA_m1G_MTases_N"/>
</dbReference>
<reference evidence="6 7" key="1">
    <citation type="submission" date="2013-05" db="EMBL/GenBank/DDBJ databases">
        <title>Complete genome sequence of the lipase-producing bacterium Photobacterium gaetbulicola Gung47.</title>
        <authorList>
            <person name="Kim Y.-O."/>
        </authorList>
    </citation>
    <scope>NUCLEOTIDE SEQUENCE [LARGE SCALE GENOMIC DNA]</scope>
    <source>
        <strain evidence="6 7">Gung47</strain>
    </source>
</reference>
<dbReference type="Pfam" id="PF04013">
    <property type="entry name" value="Methyltrn_RNA_2"/>
    <property type="match status" value="1"/>
</dbReference>
<dbReference type="HAMAP" id="MF_00587">
    <property type="entry name" value="tRNA_methyltr_TrmY"/>
    <property type="match status" value="1"/>
</dbReference>
<keyword evidence="3 5" id="KW-0808">Transferase</keyword>
<dbReference type="Gene3D" id="3.40.1280.10">
    <property type="match status" value="1"/>
</dbReference>
<feature type="binding site" evidence="5">
    <location>
        <position position="132"/>
    </location>
    <ligand>
        <name>S-adenosyl-L-methionine</name>
        <dbReference type="ChEBI" id="CHEBI:59789"/>
    </ligand>
</feature>
<dbReference type="SUPFAM" id="SSF75217">
    <property type="entry name" value="alpha/beta knot"/>
    <property type="match status" value="1"/>
</dbReference>
<dbReference type="Proteomes" id="UP000032303">
    <property type="component" value="Chromosome 1"/>
</dbReference>